<evidence type="ECO:0000313" key="3">
    <source>
        <dbReference type="Proteomes" id="UP001058003"/>
    </source>
</evidence>
<keyword evidence="3" id="KW-1185">Reference proteome</keyword>
<name>A0A9Q9MIF1_9ACTN</name>
<evidence type="ECO:0000256" key="1">
    <source>
        <dbReference type="SAM" id="MobiDB-lite"/>
    </source>
</evidence>
<dbReference type="EMBL" id="CP073767">
    <property type="protein sequence ID" value="UWZ55795.1"/>
    <property type="molecule type" value="Genomic_DNA"/>
</dbReference>
<feature type="compositionally biased region" description="Low complexity" evidence="1">
    <location>
        <begin position="97"/>
        <end position="110"/>
    </location>
</feature>
<dbReference type="Proteomes" id="UP001058003">
    <property type="component" value="Chromosome"/>
</dbReference>
<dbReference type="KEGG" id="daur:Daura_06220"/>
<proteinExistence type="predicted"/>
<feature type="region of interest" description="Disordered" evidence="1">
    <location>
        <begin position="83"/>
        <end position="116"/>
    </location>
</feature>
<dbReference type="AlphaFoldDB" id="A0A9Q9MIF1"/>
<protein>
    <submittedName>
        <fullName evidence="2">Uncharacterized protein</fullName>
    </submittedName>
</protein>
<organism evidence="2 3">
    <name type="scientific">Dactylosporangium aurantiacum</name>
    <dbReference type="NCBI Taxonomy" id="35754"/>
    <lineage>
        <taxon>Bacteria</taxon>
        <taxon>Bacillati</taxon>
        <taxon>Actinomycetota</taxon>
        <taxon>Actinomycetes</taxon>
        <taxon>Micromonosporales</taxon>
        <taxon>Micromonosporaceae</taxon>
        <taxon>Dactylosporangium</taxon>
    </lineage>
</organism>
<accession>A0A9Q9MIF1</accession>
<gene>
    <name evidence="2" type="ORF">Daura_06220</name>
</gene>
<sequence length="138" mass="14907">MRDPAVQRANFGREFTGRDDELPGYAVTMLEITDPDVVALSGETRRPMVVRTGDSTDRVPGVVFEVTDDELTAADGYEVDYCGTGGAGQHREPPGPGVARPVAAVDRAPGNDGEHPRCRCRRPCTPRHGRAAHRPAGW</sequence>
<dbReference type="Gene3D" id="3.10.490.10">
    <property type="entry name" value="Gamma-glutamyl cyclotransferase-like"/>
    <property type="match status" value="1"/>
</dbReference>
<evidence type="ECO:0000313" key="2">
    <source>
        <dbReference type="EMBL" id="UWZ55795.1"/>
    </source>
</evidence>
<reference evidence="2" key="1">
    <citation type="submission" date="2021-04" db="EMBL/GenBank/DDBJ databases">
        <title>Dactylosporangium aurantiacum NRRL B-8018 full assembly.</title>
        <authorList>
            <person name="Hartkoorn R.C."/>
            <person name="Beaudoing E."/>
            <person name="Hot D."/>
        </authorList>
    </citation>
    <scope>NUCLEOTIDE SEQUENCE</scope>
    <source>
        <strain evidence="2">NRRL B-8018</strain>
    </source>
</reference>